<name>A0A1H4I8I4_9PSEU</name>
<dbReference type="STRING" id="208445.SAMN04489727_0298"/>
<dbReference type="Pfam" id="PF22725">
    <property type="entry name" value="GFO_IDH_MocA_C3"/>
    <property type="match status" value="1"/>
</dbReference>
<evidence type="ECO:0000313" key="6">
    <source>
        <dbReference type="Proteomes" id="UP000199622"/>
    </source>
</evidence>
<dbReference type="Gene3D" id="3.30.360.10">
    <property type="entry name" value="Dihydrodipicolinate Reductase, domain 2"/>
    <property type="match status" value="1"/>
</dbReference>
<dbReference type="Proteomes" id="UP000199622">
    <property type="component" value="Unassembled WGS sequence"/>
</dbReference>
<gene>
    <name evidence="5" type="ORF">SAMN04489727_0298</name>
</gene>
<evidence type="ECO:0000256" key="2">
    <source>
        <dbReference type="ARBA" id="ARBA00023002"/>
    </source>
</evidence>
<dbReference type="SUPFAM" id="SSF51735">
    <property type="entry name" value="NAD(P)-binding Rossmann-fold domains"/>
    <property type="match status" value="1"/>
</dbReference>
<evidence type="ECO:0000259" key="3">
    <source>
        <dbReference type="Pfam" id="PF01408"/>
    </source>
</evidence>
<comment type="similarity">
    <text evidence="1">Belongs to the Gfo/Idh/MocA family.</text>
</comment>
<proteinExistence type="inferred from homology"/>
<dbReference type="GO" id="GO:0016491">
    <property type="term" value="F:oxidoreductase activity"/>
    <property type="evidence" value="ECO:0007669"/>
    <property type="project" value="UniProtKB-KW"/>
</dbReference>
<dbReference type="InterPro" id="IPR000683">
    <property type="entry name" value="Gfo/Idh/MocA-like_OxRdtase_N"/>
</dbReference>
<dbReference type="Gene3D" id="3.40.50.720">
    <property type="entry name" value="NAD(P)-binding Rossmann-like Domain"/>
    <property type="match status" value="1"/>
</dbReference>
<dbReference type="RefSeq" id="WP_091304026.1">
    <property type="nucleotide sequence ID" value="NZ_FNSO01000001.1"/>
</dbReference>
<feature type="domain" description="Gfo/Idh/MocA-like oxidoreductase N-terminal" evidence="3">
    <location>
        <begin position="4"/>
        <end position="122"/>
    </location>
</feature>
<keyword evidence="2" id="KW-0560">Oxidoreductase</keyword>
<evidence type="ECO:0000256" key="1">
    <source>
        <dbReference type="ARBA" id="ARBA00010928"/>
    </source>
</evidence>
<dbReference type="PANTHER" id="PTHR22604">
    <property type="entry name" value="OXIDOREDUCTASES"/>
    <property type="match status" value="1"/>
</dbReference>
<dbReference type="InterPro" id="IPR050984">
    <property type="entry name" value="Gfo/Idh/MocA_domain"/>
</dbReference>
<dbReference type="InterPro" id="IPR055170">
    <property type="entry name" value="GFO_IDH_MocA-like_dom"/>
</dbReference>
<dbReference type="SUPFAM" id="SSF55347">
    <property type="entry name" value="Glyceraldehyde-3-phosphate dehydrogenase-like, C-terminal domain"/>
    <property type="match status" value="1"/>
</dbReference>
<reference evidence="6" key="1">
    <citation type="submission" date="2016-10" db="EMBL/GenBank/DDBJ databases">
        <authorList>
            <person name="Varghese N."/>
            <person name="Submissions S."/>
        </authorList>
    </citation>
    <scope>NUCLEOTIDE SEQUENCE [LARGE SCALE GENOMIC DNA]</scope>
    <source>
        <strain evidence="6">DSM 44544</strain>
    </source>
</reference>
<dbReference type="InterPro" id="IPR036291">
    <property type="entry name" value="NAD(P)-bd_dom_sf"/>
</dbReference>
<feature type="domain" description="GFO/IDH/MocA-like oxidoreductase" evidence="4">
    <location>
        <begin position="132"/>
        <end position="247"/>
    </location>
</feature>
<keyword evidence="6" id="KW-1185">Reference proteome</keyword>
<dbReference type="EMBL" id="FNSO01000001">
    <property type="protein sequence ID" value="SEB30263.1"/>
    <property type="molecule type" value="Genomic_DNA"/>
</dbReference>
<dbReference type="AlphaFoldDB" id="A0A1H4I8I4"/>
<evidence type="ECO:0000313" key="5">
    <source>
        <dbReference type="EMBL" id="SEB30263.1"/>
    </source>
</evidence>
<protein>
    <submittedName>
        <fullName evidence="5">Predicted dehydrogenase</fullName>
    </submittedName>
</protein>
<dbReference type="GO" id="GO:0000166">
    <property type="term" value="F:nucleotide binding"/>
    <property type="evidence" value="ECO:0007669"/>
    <property type="project" value="InterPro"/>
</dbReference>
<dbReference type="OrthoDB" id="9815825at2"/>
<evidence type="ECO:0000259" key="4">
    <source>
        <dbReference type="Pfam" id="PF22725"/>
    </source>
</evidence>
<sequence length="323" mass="33998">MAPLRIGIMGCASIAVRKVLPAMASLPGTAIAAIASRDAGKAAEIARAHGCRAIEGYSALLDLDDVDAVYLPLPNAEHAGWIDRALAAGKHVLAEKPLTTSASRTRELIAAARAAGLVLMENVMFLHHSQHVAVRKLLADGAIGELRAFHAAFAVPPRPPGDIRHRADLGGGALLDTGVYPVRAAMTFLGSEVDVVAAVLTRRHGHPVESAGQALLCTADGVSASATFGIDHAYRSSYELWGSEGRLVLDHAFTPPAGHVPVLRLERRSGAEEIALPPDDQVANTLAAFAAAVRSGRLPDNDDVLRQAVLVDDIRTRAKRYAS</sequence>
<organism evidence="5 6">
    <name type="scientific">Amycolatopsis tolypomycina</name>
    <dbReference type="NCBI Taxonomy" id="208445"/>
    <lineage>
        <taxon>Bacteria</taxon>
        <taxon>Bacillati</taxon>
        <taxon>Actinomycetota</taxon>
        <taxon>Actinomycetes</taxon>
        <taxon>Pseudonocardiales</taxon>
        <taxon>Pseudonocardiaceae</taxon>
        <taxon>Amycolatopsis</taxon>
    </lineage>
</organism>
<dbReference type="PANTHER" id="PTHR22604:SF105">
    <property type="entry name" value="TRANS-1,2-DIHYDROBENZENE-1,2-DIOL DEHYDROGENASE"/>
    <property type="match status" value="1"/>
</dbReference>
<dbReference type="Pfam" id="PF01408">
    <property type="entry name" value="GFO_IDH_MocA"/>
    <property type="match status" value="1"/>
</dbReference>
<accession>A0A1H4I8I4</accession>